<gene>
    <name evidence="3" type="primary">LOC106746138</name>
</gene>
<protein>
    <submittedName>
        <fullName evidence="3">Uncharacterized protein LOC106746138</fullName>
    </submittedName>
</protein>
<organism evidence="2 3">
    <name type="scientific">Dinoponera quadriceps</name>
    <name type="common">South American ant</name>
    <dbReference type="NCBI Taxonomy" id="609295"/>
    <lineage>
        <taxon>Eukaryota</taxon>
        <taxon>Metazoa</taxon>
        <taxon>Ecdysozoa</taxon>
        <taxon>Arthropoda</taxon>
        <taxon>Hexapoda</taxon>
        <taxon>Insecta</taxon>
        <taxon>Pterygota</taxon>
        <taxon>Neoptera</taxon>
        <taxon>Endopterygota</taxon>
        <taxon>Hymenoptera</taxon>
        <taxon>Apocrita</taxon>
        <taxon>Aculeata</taxon>
        <taxon>Formicoidea</taxon>
        <taxon>Formicidae</taxon>
        <taxon>Ponerinae</taxon>
        <taxon>Ponerini</taxon>
        <taxon>Dinoponera</taxon>
    </lineage>
</organism>
<feature type="domain" description="DUF5641" evidence="1">
    <location>
        <begin position="147"/>
        <end position="203"/>
    </location>
</feature>
<dbReference type="GO" id="GO:0003676">
    <property type="term" value="F:nucleic acid binding"/>
    <property type="evidence" value="ECO:0007669"/>
    <property type="project" value="InterPro"/>
</dbReference>
<evidence type="ECO:0000313" key="3">
    <source>
        <dbReference type="RefSeq" id="XP_014477861.1"/>
    </source>
</evidence>
<dbReference type="InterPro" id="IPR012337">
    <property type="entry name" value="RNaseH-like_sf"/>
</dbReference>
<dbReference type="Proteomes" id="UP000515204">
    <property type="component" value="Unplaced"/>
</dbReference>
<dbReference type="RefSeq" id="XP_014477861.1">
    <property type="nucleotide sequence ID" value="XM_014622375.1"/>
</dbReference>
<evidence type="ECO:0000259" key="1">
    <source>
        <dbReference type="Pfam" id="PF18701"/>
    </source>
</evidence>
<name>A0A6P3XHC3_DINQU</name>
<dbReference type="OrthoDB" id="7695048at2759"/>
<dbReference type="GeneID" id="106746138"/>
<dbReference type="Gene3D" id="3.30.420.10">
    <property type="entry name" value="Ribonuclease H-like superfamily/Ribonuclease H"/>
    <property type="match status" value="1"/>
</dbReference>
<proteinExistence type="predicted"/>
<dbReference type="KEGG" id="dqu:106746138"/>
<sequence>MGNLPAVRVCEATPFANTGIDFCGPFHIKEKKHRIRGRIKVYCVFVCMLIKAIHFEVVSDLSSDDFFAALRRFVGRRALPTNIYSGNDTNFVEINNQLKELYVLLNSDKHHVLIRRFASERRINWHFISPAAPHFGGLWEFTVKLFKHNFKVKTIVLIKDKNQSCSQWALSKITELYLGEDKIGRIATGKTAVGELRRARRLLYPLPID</sequence>
<keyword evidence="2" id="KW-1185">Reference proteome</keyword>
<dbReference type="PANTHER" id="PTHR47331">
    <property type="entry name" value="PHD-TYPE DOMAIN-CONTAINING PROTEIN"/>
    <property type="match status" value="1"/>
</dbReference>
<dbReference type="InterPro" id="IPR036397">
    <property type="entry name" value="RNaseH_sf"/>
</dbReference>
<accession>A0A6P3XHC3</accession>
<dbReference type="PANTHER" id="PTHR47331:SF1">
    <property type="entry name" value="GAG-LIKE PROTEIN"/>
    <property type="match status" value="1"/>
</dbReference>
<reference evidence="3" key="1">
    <citation type="submission" date="2025-08" db="UniProtKB">
        <authorList>
            <consortium name="RefSeq"/>
        </authorList>
    </citation>
    <scope>IDENTIFICATION</scope>
</reference>
<dbReference type="Pfam" id="PF18701">
    <property type="entry name" value="DUF5641"/>
    <property type="match status" value="1"/>
</dbReference>
<dbReference type="SUPFAM" id="SSF53098">
    <property type="entry name" value="Ribonuclease H-like"/>
    <property type="match status" value="1"/>
</dbReference>
<dbReference type="AlphaFoldDB" id="A0A6P3XHC3"/>
<evidence type="ECO:0000313" key="2">
    <source>
        <dbReference type="Proteomes" id="UP000515204"/>
    </source>
</evidence>
<dbReference type="InterPro" id="IPR040676">
    <property type="entry name" value="DUF5641"/>
</dbReference>